<dbReference type="AlphaFoldDB" id="A0A972NTF5"/>
<dbReference type="EMBL" id="WOEZ01000148">
    <property type="protein sequence ID" value="NPT58118.1"/>
    <property type="molecule type" value="Genomic_DNA"/>
</dbReference>
<accession>A0A972NTF5</accession>
<organism evidence="1 2">
    <name type="scientific">Paraburkholderia elongata</name>
    <dbReference type="NCBI Taxonomy" id="2675747"/>
    <lineage>
        <taxon>Bacteria</taxon>
        <taxon>Pseudomonadati</taxon>
        <taxon>Pseudomonadota</taxon>
        <taxon>Betaproteobacteria</taxon>
        <taxon>Burkholderiales</taxon>
        <taxon>Burkholderiaceae</taxon>
        <taxon>Paraburkholderia</taxon>
    </lineage>
</organism>
<sequence>MRYEDLIRDARNEALTESGRVRAASDAIFVLCQQPGVAARLSADDAALVVSLRDWVLRVAPLEPLPMSPSEAVALAERVHKARSSDDA</sequence>
<proteinExistence type="predicted"/>
<comment type="caution">
    <text evidence="1">The sequence shown here is derived from an EMBL/GenBank/DDBJ whole genome shotgun (WGS) entry which is preliminary data.</text>
</comment>
<protein>
    <submittedName>
        <fullName evidence="1">Uncharacterized protein</fullName>
    </submittedName>
</protein>
<evidence type="ECO:0000313" key="1">
    <source>
        <dbReference type="EMBL" id="NPT58118.1"/>
    </source>
</evidence>
<dbReference type="Proteomes" id="UP000655523">
    <property type="component" value="Unassembled WGS sequence"/>
</dbReference>
<gene>
    <name evidence="1" type="ORF">GNZ13_27010</name>
</gene>
<reference evidence="1 2" key="1">
    <citation type="submission" date="2019-11" db="EMBL/GenBank/DDBJ databases">
        <title>Metabolism of dissolved organic matter in forest soils.</title>
        <authorList>
            <person name="Cyle K.T."/>
            <person name="Wilhelm R.C."/>
            <person name="Martinez C.E."/>
        </authorList>
    </citation>
    <scope>NUCLEOTIDE SEQUENCE [LARGE SCALE GENOMIC DNA]</scope>
    <source>
        <strain evidence="1 2">5N</strain>
    </source>
</reference>
<name>A0A972NTF5_9BURK</name>
<keyword evidence="2" id="KW-1185">Reference proteome</keyword>
<dbReference type="RefSeq" id="WP_172170306.1">
    <property type="nucleotide sequence ID" value="NZ_WOEZ01000148.1"/>
</dbReference>
<evidence type="ECO:0000313" key="2">
    <source>
        <dbReference type="Proteomes" id="UP000655523"/>
    </source>
</evidence>